<keyword evidence="2 4" id="KW-0238">DNA-binding</keyword>
<accession>A0ABY4QXW0</accession>
<evidence type="ECO:0000259" key="5">
    <source>
        <dbReference type="PROSITE" id="PS50977"/>
    </source>
</evidence>
<dbReference type="EMBL" id="CP097332">
    <property type="protein sequence ID" value="UQX88511.1"/>
    <property type="molecule type" value="Genomic_DNA"/>
</dbReference>
<feature type="domain" description="HTH tetR-type" evidence="5">
    <location>
        <begin position="12"/>
        <end position="72"/>
    </location>
</feature>
<keyword evidence="1" id="KW-0805">Transcription regulation</keyword>
<dbReference type="InterPro" id="IPR054129">
    <property type="entry name" value="DesT_TetR_C"/>
</dbReference>
<dbReference type="Gene3D" id="1.10.357.10">
    <property type="entry name" value="Tetracycline Repressor, domain 2"/>
    <property type="match status" value="1"/>
</dbReference>
<dbReference type="InterPro" id="IPR050109">
    <property type="entry name" value="HTH-type_TetR-like_transc_reg"/>
</dbReference>
<dbReference type="RefSeq" id="WP_249772082.1">
    <property type="nucleotide sequence ID" value="NZ_CP097332.1"/>
</dbReference>
<evidence type="ECO:0000256" key="4">
    <source>
        <dbReference type="PROSITE-ProRule" id="PRU00335"/>
    </source>
</evidence>
<gene>
    <name evidence="6" type="ORF">M6D93_00555</name>
</gene>
<evidence type="ECO:0000313" key="6">
    <source>
        <dbReference type="EMBL" id="UQX88511.1"/>
    </source>
</evidence>
<dbReference type="PRINTS" id="PR00455">
    <property type="entry name" value="HTHTETR"/>
</dbReference>
<evidence type="ECO:0000313" key="7">
    <source>
        <dbReference type="Proteomes" id="UP001056336"/>
    </source>
</evidence>
<dbReference type="Proteomes" id="UP001056336">
    <property type="component" value="Chromosome"/>
</dbReference>
<evidence type="ECO:0000256" key="3">
    <source>
        <dbReference type="ARBA" id="ARBA00023163"/>
    </source>
</evidence>
<keyword evidence="3" id="KW-0804">Transcription</keyword>
<protein>
    <submittedName>
        <fullName evidence="6">TetR/AcrR family transcriptional regulator</fullName>
    </submittedName>
</protein>
<reference evidence="6" key="1">
    <citation type="journal article" date="2018" name="Int. J. Syst. Evol. Microbiol.">
        <title>Jatrophihabitans telluris sp. nov., isolated from sediment soil of lava forest wetlands and the emended description of the genus Jatrophihabitans.</title>
        <authorList>
            <person name="Lee K.C."/>
            <person name="Suh M.K."/>
            <person name="Eom M.K."/>
            <person name="Kim K.K."/>
            <person name="Kim J.S."/>
            <person name="Kim D.S."/>
            <person name="Ko S.H."/>
            <person name="Shin Y.K."/>
            <person name="Lee J.S."/>
        </authorList>
    </citation>
    <scope>NUCLEOTIDE SEQUENCE</scope>
    <source>
        <strain evidence="6">N237</strain>
    </source>
</reference>
<dbReference type="InterPro" id="IPR009057">
    <property type="entry name" value="Homeodomain-like_sf"/>
</dbReference>
<evidence type="ECO:0000256" key="1">
    <source>
        <dbReference type="ARBA" id="ARBA00023015"/>
    </source>
</evidence>
<sequence>MNAQRRVRLSPDQRREQLLELGVELLATRTLDELSVELLAEEAGISRGLLFHYFKNKQEFHREVVRRAAEDLLRVTDPDPNLPAEQQLASSMAAYVDYVSEKYQSYVSLVRGAASGDDQLREIADATRSALTDRITSNLANLGLHHTPAALLAARGWTAYAEELVVSWAAAPPIPRDELIRMLTESLAAVIATAR</sequence>
<dbReference type="SUPFAM" id="SSF46689">
    <property type="entry name" value="Homeodomain-like"/>
    <property type="match status" value="1"/>
</dbReference>
<organism evidence="6 7">
    <name type="scientific">Jatrophihabitans telluris</name>
    <dbReference type="NCBI Taxonomy" id="2038343"/>
    <lineage>
        <taxon>Bacteria</taxon>
        <taxon>Bacillati</taxon>
        <taxon>Actinomycetota</taxon>
        <taxon>Actinomycetes</taxon>
        <taxon>Jatrophihabitantales</taxon>
        <taxon>Jatrophihabitantaceae</taxon>
        <taxon>Jatrophihabitans</taxon>
    </lineage>
</organism>
<reference evidence="6" key="2">
    <citation type="submission" date="2022-05" db="EMBL/GenBank/DDBJ databases">
        <authorList>
            <person name="Kim J.-S."/>
            <person name="Lee K."/>
            <person name="Suh M."/>
            <person name="Eom M."/>
            <person name="Kim J.-S."/>
            <person name="Kim D.-S."/>
            <person name="Ko S.-H."/>
            <person name="Shin Y."/>
            <person name="Lee J.-S."/>
        </authorList>
    </citation>
    <scope>NUCLEOTIDE SEQUENCE</scope>
    <source>
        <strain evidence="6">N237</strain>
    </source>
</reference>
<proteinExistence type="predicted"/>
<keyword evidence="7" id="KW-1185">Reference proteome</keyword>
<dbReference type="PANTHER" id="PTHR30055">
    <property type="entry name" value="HTH-TYPE TRANSCRIPTIONAL REGULATOR RUTR"/>
    <property type="match status" value="1"/>
</dbReference>
<dbReference type="PROSITE" id="PS50977">
    <property type="entry name" value="HTH_TETR_2"/>
    <property type="match status" value="1"/>
</dbReference>
<evidence type="ECO:0000256" key="2">
    <source>
        <dbReference type="ARBA" id="ARBA00023125"/>
    </source>
</evidence>
<feature type="DNA-binding region" description="H-T-H motif" evidence="4">
    <location>
        <begin position="35"/>
        <end position="54"/>
    </location>
</feature>
<dbReference type="PANTHER" id="PTHR30055:SF174">
    <property type="entry name" value="TRANSCRIPTIONAL REGULATORY PROTEIN (PROBABLY TETR-FAMILY)-RELATED"/>
    <property type="match status" value="1"/>
</dbReference>
<dbReference type="Pfam" id="PF21943">
    <property type="entry name" value="TetR_C_46"/>
    <property type="match status" value="1"/>
</dbReference>
<dbReference type="InterPro" id="IPR001647">
    <property type="entry name" value="HTH_TetR"/>
</dbReference>
<dbReference type="Pfam" id="PF00440">
    <property type="entry name" value="TetR_N"/>
    <property type="match status" value="1"/>
</dbReference>
<name>A0ABY4QXW0_9ACTN</name>